<feature type="region of interest" description="Disordered" evidence="1">
    <location>
        <begin position="92"/>
        <end position="164"/>
    </location>
</feature>
<feature type="compositionally biased region" description="Basic and acidic residues" evidence="1">
    <location>
        <begin position="107"/>
        <end position="120"/>
    </location>
</feature>
<protein>
    <submittedName>
        <fullName evidence="2">Uncharacterized protein</fullName>
    </submittedName>
</protein>
<gene>
    <name evidence="2" type="ORF">GCM10025869_32290</name>
</gene>
<organism evidence="2 3">
    <name type="scientific">Homoserinibacter gongjuensis</name>
    <dbReference type="NCBI Taxonomy" id="1162968"/>
    <lineage>
        <taxon>Bacteria</taxon>
        <taxon>Bacillati</taxon>
        <taxon>Actinomycetota</taxon>
        <taxon>Actinomycetes</taxon>
        <taxon>Micrococcales</taxon>
        <taxon>Microbacteriaceae</taxon>
        <taxon>Homoserinibacter</taxon>
    </lineage>
</organism>
<evidence type="ECO:0000256" key="1">
    <source>
        <dbReference type="SAM" id="MobiDB-lite"/>
    </source>
</evidence>
<dbReference type="EMBL" id="BSVA01000001">
    <property type="protein sequence ID" value="GMA92700.1"/>
    <property type="molecule type" value="Genomic_DNA"/>
</dbReference>
<feature type="compositionally biased region" description="Gly residues" evidence="1">
    <location>
        <begin position="136"/>
        <end position="148"/>
    </location>
</feature>
<keyword evidence="3" id="KW-1185">Reference proteome</keyword>
<dbReference type="Proteomes" id="UP001157069">
    <property type="component" value="Unassembled WGS sequence"/>
</dbReference>
<accession>A0ABQ6JWK9</accession>
<feature type="compositionally biased region" description="Low complexity" evidence="1">
    <location>
        <begin position="122"/>
        <end position="135"/>
    </location>
</feature>
<comment type="caution">
    <text evidence="2">The sequence shown here is derived from an EMBL/GenBank/DDBJ whole genome shotgun (WGS) entry which is preliminary data.</text>
</comment>
<evidence type="ECO:0000313" key="3">
    <source>
        <dbReference type="Proteomes" id="UP001157069"/>
    </source>
</evidence>
<proteinExistence type="predicted"/>
<sequence>MGDKLLALLLHRGDARVERRRIPAARPGLRREKLVAIPGDETREGHALVPADLVEQPLHGGAEGLLLVDEVALLLELALLLADGGVGILQLQEVPDEGGDRGGQQQAEKRHRDDEADRTAARRGAGTGPMVAPGAAGAGAIGGTGAAGAAGIPDASGSRGGTGG</sequence>
<reference evidence="3" key="1">
    <citation type="journal article" date="2019" name="Int. J. Syst. Evol. Microbiol.">
        <title>The Global Catalogue of Microorganisms (GCM) 10K type strain sequencing project: providing services to taxonomists for standard genome sequencing and annotation.</title>
        <authorList>
            <consortium name="The Broad Institute Genomics Platform"/>
            <consortium name="The Broad Institute Genome Sequencing Center for Infectious Disease"/>
            <person name="Wu L."/>
            <person name="Ma J."/>
        </authorList>
    </citation>
    <scope>NUCLEOTIDE SEQUENCE [LARGE SCALE GENOMIC DNA]</scope>
    <source>
        <strain evidence="3">NBRC 108755</strain>
    </source>
</reference>
<name>A0ABQ6JWK9_9MICO</name>
<evidence type="ECO:0000313" key="2">
    <source>
        <dbReference type="EMBL" id="GMA92700.1"/>
    </source>
</evidence>